<evidence type="ECO:0000313" key="1">
    <source>
        <dbReference type="EMBL" id="QHS83383.1"/>
    </source>
</evidence>
<reference evidence="1" key="1">
    <citation type="journal article" date="2020" name="Nature">
        <title>Giant virus diversity and host interactions through global metagenomics.</title>
        <authorList>
            <person name="Schulz F."/>
            <person name="Roux S."/>
            <person name="Paez-Espino D."/>
            <person name="Jungbluth S."/>
            <person name="Walsh D.A."/>
            <person name="Denef V.J."/>
            <person name="McMahon K.D."/>
            <person name="Konstantinidis K.T."/>
            <person name="Eloe-Fadrosh E.A."/>
            <person name="Kyrpides N.C."/>
            <person name="Woyke T."/>
        </authorList>
    </citation>
    <scope>NUCLEOTIDE SEQUENCE</scope>
    <source>
        <strain evidence="1">GVMAG-S-ERX555943-30</strain>
    </source>
</reference>
<dbReference type="AlphaFoldDB" id="A0A6C0AV99"/>
<organism evidence="1">
    <name type="scientific">viral metagenome</name>
    <dbReference type="NCBI Taxonomy" id="1070528"/>
    <lineage>
        <taxon>unclassified sequences</taxon>
        <taxon>metagenomes</taxon>
        <taxon>organismal metagenomes</taxon>
    </lineage>
</organism>
<accession>A0A6C0AV99</accession>
<proteinExistence type="predicted"/>
<sequence length="391" mass="46831">MEKQFLSILPQDKNVLDMRMKKITNKSKTFLGTLIQQIRTVSEQNQANVFDYKLYNVSNRALESIDELQHYPEDIRESIFSQQYIALGLTFDIHERKYQMFLFYPVSSIAKAAKIQEDIRKIYNWLHVVHNHANEGCSKTMTVYIYMTDNKKTMPTSKTQELDRIHVNSAFTTSCSEHTVLNVFREEEWFKCFIHETFHNLGLDFSHSNNTSGDEYIHQLFHIISDVRLYETYCEMWAEMIYLMFYTYKKQQTIQQHLESFEEKLFIEQQFSLFQSAKILHHYNLNHYNQLMDKSARALYKDKTPTFSYYILKSIFMYHIDEFLQWCIDTNGHSLQFSTNHSESILLYCQLIQKIYKNKNFVRSIMYAYNIVKTENKKKSIMKTLRMTIQG</sequence>
<dbReference type="EMBL" id="MN738753">
    <property type="protein sequence ID" value="QHS83383.1"/>
    <property type="molecule type" value="Genomic_DNA"/>
</dbReference>
<name>A0A6C0AV99_9ZZZZ</name>
<protein>
    <submittedName>
        <fullName evidence="1">Uncharacterized protein</fullName>
    </submittedName>
</protein>